<evidence type="ECO:0000313" key="2">
    <source>
        <dbReference type="Proteomes" id="UP000010146"/>
    </source>
</evidence>
<reference evidence="2" key="3">
    <citation type="submission" date="2015-02" db="EMBL/GenBank/DDBJ databases">
        <title>Genome analysis of three genomes within the thermophilic hydrogenogenic bacterial species Caldanaerobacter subterraneus.</title>
        <authorList>
            <person name="Sant'Anna F.H."/>
            <person name="Lebedinsky A."/>
            <person name="Sokolova T."/>
            <person name="Robb F.T."/>
            <person name="Gonzalez J.M."/>
        </authorList>
    </citation>
    <scope>NUCLEOTIDE SEQUENCE [LARGE SCALE GENOMIC DNA]</scope>
    <source>
        <strain evidence="2">DSM 12653</strain>
    </source>
</reference>
<comment type="caution">
    <text evidence="1">The sequence shown here is derived from an EMBL/GenBank/DDBJ whole genome shotgun (WGS) entry which is preliminary data.</text>
</comment>
<evidence type="ECO:0000313" key="1">
    <source>
        <dbReference type="EMBL" id="KKC30365.1"/>
    </source>
</evidence>
<keyword evidence="1" id="KW-0418">Kinase</keyword>
<proteinExistence type="predicted"/>
<dbReference type="EMBL" id="ABXP02000035">
    <property type="protein sequence ID" value="KKC30365.1"/>
    <property type="molecule type" value="Genomic_DNA"/>
</dbReference>
<organism evidence="1 2">
    <name type="scientific">Caldanaerobacter subterraneus subsp. pacificus DSM 12653</name>
    <dbReference type="NCBI Taxonomy" id="391606"/>
    <lineage>
        <taxon>Bacteria</taxon>
        <taxon>Bacillati</taxon>
        <taxon>Bacillota</taxon>
        <taxon>Clostridia</taxon>
        <taxon>Thermoanaerobacterales</taxon>
        <taxon>Thermoanaerobacteraceae</taxon>
        <taxon>Caldanaerobacter</taxon>
    </lineage>
</organism>
<dbReference type="GO" id="GO:0016301">
    <property type="term" value="F:kinase activity"/>
    <property type="evidence" value="ECO:0007669"/>
    <property type="project" value="UniProtKB-KW"/>
</dbReference>
<dbReference type="AlphaFoldDB" id="A0A0F5PP34"/>
<protein>
    <submittedName>
        <fullName evidence="1">ATPase or kinase</fullName>
    </submittedName>
</protein>
<gene>
    <name evidence="1" type="ORF">CDSM653_00545</name>
</gene>
<dbReference type="Proteomes" id="UP000010146">
    <property type="component" value="Unassembled WGS sequence"/>
</dbReference>
<reference evidence="1 2" key="1">
    <citation type="submission" date="2008-07" db="EMBL/GenBank/DDBJ databases">
        <authorList>
            <person name="Gonzalez J."/>
            <person name="Sokolova T."/>
            <person name="Ferriera S."/>
            <person name="Johnson J."/>
            <person name="Kravitz S."/>
            <person name="Beeson K."/>
            <person name="Sutton G."/>
            <person name="Rogers Y.-H."/>
            <person name="Friedman R."/>
            <person name="Frazier M."/>
            <person name="Venter J.C."/>
        </authorList>
    </citation>
    <scope>NUCLEOTIDE SEQUENCE [LARGE SCALE GENOMIC DNA]</scope>
    <source>
        <strain evidence="1 2">DSM 12653</strain>
    </source>
</reference>
<reference evidence="1 2" key="2">
    <citation type="journal article" date="2015" name="BMC Genomics">
        <title>Analysis of three genomes within the thermophilic bacterial species Caldanaerobacter subterraneus with a focus on carbon monoxide dehydrogenase evolution and hydrolase diversity.</title>
        <authorList>
            <person name="Sant'Anna F.H."/>
            <person name="Lebedinsky A.V."/>
            <person name="Sokolova T.G."/>
            <person name="Robb F.T."/>
            <person name="Gonzalez J.M."/>
        </authorList>
    </citation>
    <scope>NUCLEOTIDE SEQUENCE [LARGE SCALE GENOMIC DNA]</scope>
    <source>
        <strain evidence="1 2">DSM 12653</strain>
    </source>
</reference>
<accession>A0A0F5PP34</accession>
<sequence length="31" mass="3727">MLIEKGEEEDLRIITLNAFGKRYEELLKEMD</sequence>
<keyword evidence="1" id="KW-0808">Transferase</keyword>
<name>A0A0F5PP34_9THEO</name>